<keyword evidence="2" id="KW-1185">Reference proteome</keyword>
<evidence type="ECO:0000313" key="2">
    <source>
        <dbReference type="Proteomes" id="UP000241645"/>
    </source>
</evidence>
<organism evidence="1 2">
    <name type="scientific">Brevibacillus porteri</name>
    <dbReference type="NCBI Taxonomy" id="2126350"/>
    <lineage>
        <taxon>Bacteria</taxon>
        <taxon>Bacillati</taxon>
        <taxon>Bacillota</taxon>
        <taxon>Bacilli</taxon>
        <taxon>Bacillales</taxon>
        <taxon>Paenibacillaceae</taxon>
        <taxon>Brevibacillus</taxon>
    </lineage>
</organism>
<dbReference type="RefSeq" id="WP_106835896.1">
    <property type="nucleotide sequence ID" value="NZ_JARMEW010000063.1"/>
</dbReference>
<dbReference type="EMBL" id="PXZO01000051">
    <property type="protein sequence ID" value="PSK06336.1"/>
    <property type="molecule type" value="Genomic_DNA"/>
</dbReference>
<proteinExistence type="predicted"/>
<reference evidence="1 2" key="1">
    <citation type="submission" date="2018-03" db="EMBL/GenBank/DDBJ databases">
        <title>Brevisbacillus phylogenomics.</title>
        <authorList>
            <person name="Dunlap C."/>
        </authorList>
    </citation>
    <scope>NUCLEOTIDE SEQUENCE [LARGE SCALE GENOMIC DNA]</scope>
    <source>
        <strain evidence="1 2">NRRL B-41110</strain>
    </source>
</reference>
<name>A0ABX5FKR5_9BACL</name>
<comment type="caution">
    <text evidence="1">The sequence shown here is derived from an EMBL/GenBank/DDBJ whole genome shotgun (WGS) entry which is preliminary data.</text>
</comment>
<gene>
    <name evidence="1" type="ORF">C7R92_23915</name>
</gene>
<evidence type="ECO:0000313" key="1">
    <source>
        <dbReference type="EMBL" id="PSK06336.1"/>
    </source>
</evidence>
<accession>A0ABX5FKR5</accession>
<sequence>METSEWIAVIGVVVTGFFSYKVWRATKESANAASASANAAIESANAAKASNELSRLLLEQSVNKERAVKKQYRYKALQDARKVYISLVNQNPKVNYEWIMSAPKETGFSLEEIATYFSDDEAVQLHKAWESYKRYLDKHWPDINQGKWGFSGNDDVIAATETDAPIQEFHLLIGVLEK</sequence>
<dbReference type="GeneID" id="95753143"/>
<dbReference type="Proteomes" id="UP000241645">
    <property type="component" value="Unassembled WGS sequence"/>
</dbReference>
<protein>
    <submittedName>
        <fullName evidence="1">Uncharacterized protein</fullName>
    </submittedName>
</protein>